<accession>A0A1H2PUF4</accession>
<dbReference type="Proteomes" id="UP000243719">
    <property type="component" value="Unassembled WGS sequence"/>
</dbReference>
<evidence type="ECO:0000313" key="2">
    <source>
        <dbReference type="EMBL" id="SDV50800.1"/>
    </source>
</evidence>
<keyword evidence="3" id="KW-1185">Reference proteome</keyword>
<gene>
    <name evidence="2" type="ORF">SAMN05216551_113119</name>
</gene>
<proteinExistence type="predicted"/>
<protein>
    <submittedName>
        <fullName evidence="2">Uncharacterized protein</fullName>
    </submittedName>
</protein>
<dbReference type="AlphaFoldDB" id="A0A1H2PUF4"/>
<organism evidence="2 3">
    <name type="scientific">Chitinasiproducens palmae</name>
    <dbReference type="NCBI Taxonomy" id="1770053"/>
    <lineage>
        <taxon>Bacteria</taxon>
        <taxon>Pseudomonadati</taxon>
        <taxon>Pseudomonadota</taxon>
        <taxon>Betaproteobacteria</taxon>
        <taxon>Burkholderiales</taxon>
        <taxon>Burkholderiaceae</taxon>
        <taxon>Chitinasiproducens</taxon>
    </lineage>
</organism>
<reference evidence="3" key="1">
    <citation type="submission" date="2016-09" db="EMBL/GenBank/DDBJ databases">
        <authorList>
            <person name="Varghese N."/>
            <person name="Submissions S."/>
        </authorList>
    </citation>
    <scope>NUCLEOTIDE SEQUENCE [LARGE SCALE GENOMIC DNA]</scope>
    <source>
        <strain evidence="3">JS23</strain>
    </source>
</reference>
<feature type="region of interest" description="Disordered" evidence="1">
    <location>
        <begin position="1"/>
        <end position="29"/>
    </location>
</feature>
<evidence type="ECO:0000313" key="3">
    <source>
        <dbReference type="Proteomes" id="UP000243719"/>
    </source>
</evidence>
<dbReference type="EMBL" id="FNLO01000013">
    <property type="protein sequence ID" value="SDV50800.1"/>
    <property type="molecule type" value="Genomic_DNA"/>
</dbReference>
<name>A0A1H2PUF4_9BURK</name>
<evidence type="ECO:0000256" key="1">
    <source>
        <dbReference type="SAM" id="MobiDB-lite"/>
    </source>
</evidence>
<sequence>MSVAGPANLPTRNTTAVPGGALHEDHRNA</sequence>